<reference evidence="3 4" key="1">
    <citation type="submission" date="2020-09" db="EMBL/GenBank/DDBJ databases">
        <title>novel species in genus Nocardioides.</title>
        <authorList>
            <person name="Zhang G."/>
        </authorList>
    </citation>
    <scope>NUCLEOTIDE SEQUENCE [LARGE SCALE GENOMIC DNA]</scope>
    <source>
        <strain evidence="3 4">19197</strain>
    </source>
</reference>
<organism evidence="3 4">
    <name type="scientific">Nocardioides hwasunensis</name>
    <dbReference type="NCBI Taxonomy" id="397258"/>
    <lineage>
        <taxon>Bacteria</taxon>
        <taxon>Bacillati</taxon>
        <taxon>Actinomycetota</taxon>
        <taxon>Actinomycetes</taxon>
        <taxon>Propionibacteriales</taxon>
        <taxon>Nocardioidaceae</taxon>
        <taxon>Nocardioides</taxon>
    </lineage>
</organism>
<evidence type="ECO:0000313" key="4">
    <source>
        <dbReference type="Proteomes" id="UP000649289"/>
    </source>
</evidence>
<dbReference type="InterPro" id="IPR018389">
    <property type="entry name" value="DctP_fam"/>
</dbReference>
<evidence type="ECO:0000256" key="1">
    <source>
        <dbReference type="ARBA" id="ARBA00022729"/>
    </source>
</evidence>
<dbReference type="EMBL" id="JACXYY010000010">
    <property type="protein sequence ID" value="MBD3917055.1"/>
    <property type="molecule type" value="Genomic_DNA"/>
</dbReference>
<keyword evidence="4" id="KW-1185">Reference proteome</keyword>
<protein>
    <submittedName>
        <fullName evidence="3">TRAP transporter substrate-binding protein DctP</fullName>
    </submittedName>
</protein>
<accession>A0ABR8MQE9</accession>
<feature type="chain" id="PRO_5045243268" evidence="2">
    <location>
        <begin position="29"/>
        <end position="370"/>
    </location>
</feature>
<dbReference type="PANTHER" id="PTHR33376">
    <property type="match status" value="1"/>
</dbReference>
<dbReference type="NCBIfam" id="NF037995">
    <property type="entry name" value="TRAP_S1"/>
    <property type="match status" value="1"/>
</dbReference>
<sequence length="370" mass="38827">MAPRTTNRRSARMAASACALALSATLAACGGGGDGAEAGGDRTLSFGYHTGEMTPIGQVWAWWMDEVESRTDGSITFDPYWDGTLVKGPDIVESLTDGRVDVSQVMPTLYTTTFPVTSVHELPFQSSNSPAVSAAMAELASDEDGAVAQEFEAKGLHPLAWAIGGSSALGTKDAIESVDDLDGVRIRGNDRSSKVMGAAGANIINMELADVYGSLDRGLIDGVYGVPFGFVGPLKYAEVVKNFTDTGMGVASANALTMSQELWDSLSDEQRDAIAEVNAEVPGKIAEFDAQFDAQSCEAVKEAGAELHVLDEAEVERLRDAGYDTVLAEWKEAAGSDADAVLADYQAAVAAAEGDYPDYETGVASCFASQ</sequence>
<dbReference type="Pfam" id="PF03480">
    <property type="entry name" value="DctP"/>
    <property type="match status" value="1"/>
</dbReference>
<evidence type="ECO:0000256" key="2">
    <source>
        <dbReference type="SAM" id="SignalP"/>
    </source>
</evidence>
<dbReference type="Proteomes" id="UP000649289">
    <property type="component" value="Unassembled WGS sequence"/>
</dbReference>
<evidence type="ECO:0000313" key="3">
    <source>
        <dbReference type="EMBL" id="MBD3917055.1"/>
    </source>
</evidence>
<dbReference type="InterPro" id="IPR038404">
    <property type="entry name" value="TRAP_DctP_sf"/>
</dbReference>
<gene>
    <name evidence="3" type="primary">dctP</name>
    <name evidence="3" type="ORF">IEZ25_20745</name>
</gene>
<feature type="signal peptide" evidence="2">
    <location>
        <begin position="1"/>
        <end position="28"/>
    </location>
</feature>
<dbReference type="PROSITE" id="PS51257">
    <property type="entry name" value="PROKAR_LIPOPROTEIN"/>
    <property type="match status" value="1"/>
</dbReference>
<keyword evidence="1 2" id="KW-0732">Signal</keyword>
<dbReference type="PANTHER" id="PTHR33376:SF15">
    <property type="entry name" value="BLL6794 PROTEIN"/>
    <property type="match status" value="1"/>
</dbReference>
<name>A0ABR8MQE9_9ACTN</name>
<comment type="caution">
    <text evidence="3">The sequence shown here is derived from an EMBL/GenBank/DDBJ whole genome shotgun (WGS) entry which is preliminary data.</text>
</comment>
<dbReference type="RefSeq" id="WP_191201381.1">
    <property type="nucleotide sequence ID" value="NZ_BAAAPA010000001.1"/>
</dbReference>
<proteinExistence type="predicted"/>
<dbReference type="Gene3D" id="3.40.190.170">
    <property type="entry name" value="Bacterial extracellular solute-binding protein, family 7"/>
    <property type="match status" value="1"/>
</dbReference>